<dbReference type="RefSeq" id="WP_143788219.1">
    <property type="nucleotide sequence ID" value="NZ_FSRU01000001.1"/>
</dbReference>
<dbReference type="Proteomes" id="UP000185151">
    <property type="component" value="Unassembled WGS sequence"/>
</dbReference>
<organism evidence="2 3">
    <name type="scientific">Paraburkholderia phenazinium</name>
    <dbReference type="NCBI Taxonomy" id="60549"/>
    <lineage>
        <taxon>Bacteria</taxon>
        <taxon>Pseudomonadati</taxon>
        <taxon>Pseudomonadota</taxon>
        <taxon>Betaproteobacteria</taxon>
        <taxon>Burkholderiales</taxon>
        <taxon>Burkholderiaceae</taxon>
        <taxon>Paraburkholderia</taxon>
    </lineage>
</organism>
<dbReference type="AlphaFoldDB" id="A0A1N6FH73"/>
<keyword evidence="1" id="KW-0472">Membrane</keyword>
<proteinExistence type="predicted"/>
<name>A0A1N6FH73_9BURK</name>
<feature type="transmembrane region" description="Helical" evidence="1">
    <location>
        <begin position="154"/>
        <end position="175"/>
    </location>
</feature>
<keyword evidence="1" id="KW-0812">Transmembrane</keyword>
<evidence type="ECO:0000313" key="3">
    <source>
        <dbReference type="Proteomes" id="UP000185151"/>
    </source>
</evidence>
<protein>
    <submittedName>
        <fullName evidence="2">Uncharacterized protein</fullName>
    </submittedName>
</protein>
<dbReference type="EMBL" id="FSRU01000001">
    <property type="protein sequence ID" value="SIN94623.1"/>
    <property type="molecule type" value="Genomic_DNA"/>
</dbReference>
<sequence length="288" mass="31439">MSDQLCVIHGKITSMERVPVSLQTAGQPSAGMLARIFAPILFALGGKIGMAVMNHWQNRYLSGIYDQLNQTARGAASQTVKLTALADFLYLMDITIAGTQYRTMLSGLCFSEGDDVNAVVDAKGTLLAVARPDQTAMSIYSSCKYGFALLMKNLWWVSKLLFWVMMIPMLLINVGELTLNSAWDLTVFLIVLAGAPFALMALSALLCGLANRDEFIPAWLASSIFEALSRPDLATANFNVAEREAPHDGRKRPGDKGRVLYFWPADNATKAARAKIRAANSQIEHSEG</sequence>
<accession>A0A1N6FH73</accession>
<gene>
    <name evidence="2" type="ORF">SAMN05444165_0198</name>
</gene>
<reference evidence="2 3" key="1">
    <citation type="submission" date="2016-11" db="EMBL/GenBank/DDBJ databases">
        <authorList>
            <person name="Jaros S."/>
            <person name="Januszkiewicz K."/>
            <person name="Wedrychowicz H."/>
        </authorList>
    </citation>
    <scope>NUCLEOTIDE SEQUENCE [LARGE SCALE GENOMIC DNA]</scope>
    <source>
        <strain evidence="2 3">GAS95</strain>
    </source>
</reference>
<evidence type="ECO:0000313" key="2">
    <source>
        <dbReference type="EMBL" id="SIN94623.1"/>
    </source>
</evidence>
<dbReference type="OrthoDB" id="8997240at2"/>
<evidence type="ECO:0000256" key="1">
    <source>
        <dbReference type="SAM" id="Phobius"/>
    </source>
</evidence>
<feature type="transmembrane region" description="Helical" evidence="1">
    <location>
        <begin position="32"/>
        <end position="52"/>
    </location>
</feature>
<keyword evidence="1" id="KW-1133">Transmembrane helix</keyword>
<keyword evidence="3" id="KW-1185">Reference proteome</keyword>
<feature type="transmembrane region" description="Helical" evidence="1">
    <location>
        <begin position="187"/>
        <end position="210"/>
    </location>
</feature>